<dbReference type="Proteomes" id="UP000738376">
    <property type="component" value="Unassembled WGS sequence"/>
</dbReference>
<feature type="compositionally biased region" description="Basic and acidic residues" evidence="1">
    <location>
        <begin position="1"/>
        <end position="16"/>
    </location>
</feature>
<organism evidence="2 3">
    <name type="scientific">Pseudanabaena yagii GIHE-NHR1</name>
    <dbReference type="NCBI Taxonomy" id="2722753"/>
    <lineage>
        <taxon>Bacteria</taxon>
        <taxon>Bacillati</taxon>
        <taxon>Cyanobacteriota</taxon>
        <taxon>Cyanophyceae</taxon>
        <taxon>Pseudanabaenales</taxon>
        <taxon>Pseudanabaenaceae</taxon>
        <taxon>Pseudanabaena</taxon>
        <taxon>Pseudanabaena yagii</taxon>
    </lineage>
</organism>
<keyword evidence="3" id="KW-1185">Reference proteome</keyword>
<evidence type="ECO:0000313" key="2">
    <source>
        <dbReference type="EMBL" id="NMF58158.1"/>
    </source>
</evidence>
<gene>
    <name evidence="2" type="ORF">HC246_09010</name>
</gene>
<dbReference type="EMBL" id="JAAVJL010000001">
    <property type="protein sequence ID" value="NMF58158.1"/>
    <property type="molecule type" value="Genomic_DNA"/>
</dbReference>
<feature type="region of interest" description="Disordered" evidence="1">
    <location>
        <begin position="1"/>
        <end position="44"/>
    </location>
</feature>
<evidence type="ECO:0000256" key="1">
    <source>
        <dbReference type="SAM" id="MobiDB-lite"/>
    </source>
</evidence>
<comment type="caution">
    <text evidence="2">The sequence shown here is derived from an EMBL/GenBank/DDBJ whole genome shotgun (WGS) entry which is preliminary data.</text>
</comment>
<feature type="compositionally biased region" description="Basic and acidic residues" evidence="1">
    <location>
        <begin position="27"/>
        <end position="44"/>
    </location>
</feature>
<evidence type="ECO:0000313" key="3">
    <source>
        <dbReference type="Proteomes" id="UP000738376"/>
    </source>
</evidence>
<sequence length="95" mass="11074">MRWLAECDRPMAERSSKPFPEQSTKPFPERNTKPFPERSRREQQRRQTIYLCGRDLSASFTVYPSTSSGQALRELDYRWLSEAEASNPSNSFIPS</sequence>
<accession>A0ABX1LPW8</accession>
<protein>
    <submittedName>
        <fullName evidence="2">Uncharacterized protein</fullName>
    </submittedName>
</protein>
<dbReference type="RefSeq" id="WP_169363093.1">
    <property type="nucleotide sequence ID" value="NZ_JAAVJL010000001.1"/>
</dbReference>
<proteinExistence type="predicted"/>
<name>A0ABX1LPW8_9CYAN</name>
<reference evidence="2 3" key="1">
    <citation type="submission" date="2020-03" db="EMBL/GenBank/DDBJ databases">
        <title>Draft Genome Sequence of 2-Methylisoborneol Producing Pseudanabaena yagii Strain GIHE-NHR1 Isolated from North Han River in South Korea.</title>
        <authorList>
            <person name="Jeong J."/>
        </authorList>
    </citation>
    <scope>NUCLEOTIDE SEQUENCE [LARGE SCALE GENOMIC DNA]</scope>
    <source>
        <strain evidence="2 3">GIHE-NHR1</strain>
    </source>
</reference>